<keyword evidence="1" id="KW-0472">Membrane</keyword>
<evidence type="ECO:0000313" key="4">
    <source>
        <dbReference type="Proteomes" id="UP000238304"/>
    </source>
</evidence>
<keyword evidence="3" id="KW-0808">Transferase</keyword>
<feature type="transmembrane region" description="Helical" evidence="1">
    <location>
        <begin position="12"/>
        <end position="30"/>
    </location>
</feature>
<evidence type="ECO:0000259" key="2">
    <source>
        <dbReference type="Pfam" id="PF06580"/>
    </source>
</evidence>
<dbReference type="InterPro" id="IPR036890">
    <property type="entry name" value="HATPase_C_sf"/>
</dbReference>
<evidence type="ECO:0000313" key="3">
    <source>
        <dbReference type="EMBL" id="AVM52188.1"/>
    </source>
</evidence>
<dbReference type="Proteomes" id="UP000238304">
    <property type="component" value="Chromosome"/>
</dbReference>
<dbReference type="Pfam" id="PF06580">
    <property type="entry name" value="His_kinase"/>
    <property type="match status" value="1"/>
</dbReference>
<sequence>MKQSFNSRPRIVQTLIHITGWAIVFGFPFLMMTRSGFTITWADYLRHGSIVPLSFLIIFYANYCYLIPRHLFAGNAKTYILLNLLLIACMTAGVHLWQEYAFRAYVAHDGGRRMGPPKWIFLLRDAFSMILTAGLSAAIKMSSRWKQMDAARREAEKSRAEAELKNLRNQLNPHFLLNTLNNIYALIAFDADKAQAAVQELSRLLRHVLYDNQQNFVPLGREMDFIRSYIELMRIRLSSNVSVETRIDIRPDSPTQIAPLIFISLIENAFKHGISPTEPGFIRIHFSETPEEIRCEIANSHHPKTQDDKSGSGIGLEQVRKRLQLTYPNRYAWQRGVSKDGKEYASVLVIKLETNIAT</sequence>
<dbReference type="SUPFAM" id="SSF55874">
    <property type="entry name" value="ATPase domain of HSP90 chaperone/DNA topoisomerase II/histidine kinase"/>
    <property type="match status" value="1"/>
</dbReference>
<keyword evidence="3" id="KW-0418">Kinase</keyword>
<dbReference type="PANTHER" id="PTHR34220">
    <property type="entry name" value="SENSOR HISTIDINE KINASE YPDA"/>
    <property type="match status" value="1"/>
</dbReference>
<feature type="transmembrane region" description="Helical" evidence="1">
    <location>
        <begin position="118"/>
        <end position="139"/>
    </location>
</feature>
<name>A0ABN5IHD5_9BACE</name>
<keyword evidence="4" id="KW-1185">Reference proteome</keyword>
<proteinExistence type="predicted"/>
<dbReference type="Gene3D" id="3.30.565.10">
    <property type="entry name" value="Histidine kinase-like ATPase, C-terminal domain"/>
    <property type="match status" value="1"/>
</dbReference>
<feature type="transmembrane region" description="Helical" evidence="1">
    <location>
        <begin position="50"/>
        <end position="67"/>
    </location>
</feature>
<keyword evidence="1" id="KW-1133">Transmembrane helix</keyword>
<feature type="domain" description="Signal transduction histidine kinase internal region" evidence="2">
    <location>
        <begin position="162"/>
        <end position="239"/>
    </location>
</feature>
<feature type="transmembrane region" description="Helical" evidence="1">
    <location>
        <begin position="79"/>
        <end position="98"/>
    </location>
</feature>
<dbReference type="InterPro" id="IPR050640">
    <property type="entry name" value="Bact_2-comp_sensor_kinase"/>
</dbReference>
<organism evidence="3 4">
    <name type="scientific">Bacteroides zoogleoformans</name>
    <dbReference type="NCBI Taxonomy" id="28119"/>
    <lineage>
        <taxon>Bacteria</taxon>
        <taxon>Pseudomonadati</taxon>
        <taxon>Bacteroidota</taxon>
        <taxon>Bacteroidia</taxon>
        <taxon>Bacteroidales</taxon>
        <taxon>Bacteroidaceae</taxon>
        <taxon>Bacteroides</taxon>
    </lineage>
</organism>
<reference evidence="3 4" key="1">
    <citation type="submission" date="2018-02" db="EMBL/GenBank/DDBJ databases">
        <authorList>
            <person name="Holder M.E."/>
            <person name="Ajami N.J."/>
            <person name="Petrosino J.F."/>
        </authorList>
    </citation>
    <scope>NUCLEOTIDE SEQUENCE [LARGE SCALE GENOMIC DNA]</scope>
    <source>
        <strain evidence="3 4">ATCC 33285</strain>
    </source>
</reference>
<dbReference type="RefSeq" id="WP_106040520.1">
    <property type="nucleotide sequence ID" value="NZ_CP027231.1"/>
</dbReference>
<dbReference type="GO" id="GO:0016301">
    <property type="term" value="F:kinase activity"/>
    <property type="evidence" value="ECO:0007669"/>
    <property type="project" value="UniProtKB-KW"/>
</dbReference>
<protein>
    <submittedName>
        <fullName evidence="3">Sensor histidine kinase</fullName>
    </submittedName>
</protein>
<evidence type="ECO:0000256" key="1">
    <source>
        <dbReference type="SAM" id="Phobius"/>
    </source>
</evidence>
<dbReference type="EMBL" id="CP027231">
    <property type="protein sequence ID" value="AVM52188.1"/>
    <property type="molecule type" value="Genomic_DNA"/>
</dbReference>
<accession>A0ABN5IHD5</accession>
<dbReference type="PANTHER" id="PTHR34220:SF7">
    <property type="entry name" value="SENSOR HISTIDINE KINASE YPDA"/>
    <property type="match status" value="1"/>
</dbReference>
<gene>
    <name evidence="3" type="ORF">C4H11_03800</name>
</gene>
<dbReference type="InterPro" id="IPR010559">
    <property type="entry name" value="Sig_transdc_His_kin_internal"/>
</dbReference>
<keyword evidence="1" id="KW-0812">Transmembrane</keyword>